<organism evidence="5 6">
    <name type="scientific">Rhamnusium bicolor</name>
    <dbReference type="NCBI Taxonomy" id="1586634"/>
    <lineage>
        <taxon>Eukaryota</taxon>
        <taxon>Metazoa</taxon>
        <taxon>Ecdysozoa</taxon>
        <taxon>Arthropoda</taxon>
        <taxon>Hexapoda</taxon>
        <taxon>Insecta</taxon>
        <taxon>Pterygota</taxon>
        <taxon>Neoptera</taxon>
        <taxon>Endopterygota</taxon>
        <taxon>Coleoptera</taxon>
        <taxon>Polyphaga</taxon>
        <taxon>Cucujiformia</taxon>
        <taxon>Chrysomeloidea</taxon>
        <taxon>Cerambycidae</taxon>
        <taxon>Lepturinae</taxon>
        <taxon>Rhagiini</taxon>
        <taxon>Rhamnusium</taxon>
    </lineage>
</organism>
<comment type="subcellular location">
    <subcellularLocation>
        <location evidence="1">Nucleus</location>
    </subcellularLocation>
</comment>
<feature type="domain" description="HTH CENPB-type" evidence="4">
    <location>
        <begin position="72"/>
        <end position="147"/>
    </location>
</feature>
<proteinExistence type="predicted"/>
<dbReference type="Proteomes" id="UP001162156">
    <property type="component" value="Unassembled WGS sequence"/>
</dbReference>
<dbReference type="InterPro" id="IPR006600">
    <property type="entry name" value="HTH_CenpB_DNA-bd_dom"/>
</dbReference>
<evidence type="ECO:0000313" key="5">
    <source>
        <dbReference type="EMBL" id="KAJ8926691.1"/>
    </source>
</evidence>
<accession>A0AAV8WKE0</accession>
<dbReference type="SUPFAM" id="SSF46689">
    <property type="entry name" value="Homeodomain-like"/>
    <property type="match status" value="1"/>
</dbReference>
<sequence length="152" mass="17579">MKFVMMASIKKHNFKSKLKRQLFQYSEDALQRAVLEIRDNNLGIREASRQFSVPKSTIQDRLKGCSTPKKIRKPGPQPLLTVEGEDKIAAWVLNLAKCGFPVTKLQLIETATKIMKDTGKQHLLKKGKLGERWYLNFIKRHPKISIREAEYK</sequence>
<dbReference type="SMART" id="SM00674">
    <property type="entry name" value="CENPB"/>
    <property type="match status" value="1"/>
</dbReference>
<dbReference type="PROSITE" id="PS51253">
    <property type="entry name" value="HTH_CENPB"/>
    <property type="match status" value="1"/>
</dbReference>
<keyword evidence="3" id="KW-0539">Nucleus</keyword>
<evidence type="ECO:0000256" key="2">
    <source>
        <dbReference type="ARBA" id="ARBA00023125"/>
    </source>
</evidence>
<dbReference type="Pfam" id="PF05225">
    <property type="entry name" value="HTH_psq"/>
    <property type="match status" value="1"/>
</dbReference>
<dbReference type="InterPro" id="IPR009057">
    <property type="entry name" value="Homeodomain-like_sf"/>
</dbReference>
<dbReference type="AlphaFoldDB" id="A0AAV8WKE0"/>
<dbReference type="EMBL" id="JANEYF010005800">
    <property type="protein sequence ID" value="KAJ8926691.1"/>
    <property type="molecule type" value="Genomic_DNA"/>
</dbReference>
<gene>
    <name evidence="5" type="ORF">NQ314_020907</name>
</gene>
<evidence type="ECO:0000256" key="1">
    <source>
        <dbReference type="ARBA" id="ARBA00004123"/>
    </source>
</evidence>
<keyword evidence="2" id="KW-0238">DNA-binding</keyword>
<dbReference type="InterPro" id="IPR007889">
    <property type="entry name" value="HTH_Psq"/>
</dbReference>
<evidence type="ECO:0000259" key="4">
    <source>
        <dbReference type="PROSITE" id="PS51253"/>
    </source>
</evidence>
<name>A0AAV8WKE0_9CUCU</name>
<dbReference type="Pfam" id="PF03221">
    <property type="entry name" value="HTH_Tnp_Tc5"/>
    <property type="match status" value="1"/>
</dbReference>
<dbReference type="GO" id="GO:0005634">
    <property type="term" value="C:nucleus"/>
    <property type="evidence" value="ECO:0007669"/>
    <property type="project" value="UniProtKB-SubCell"/>
</dbReference>
<dbReference type="Gene3D" id="1.10.10.60">
    <property type="entry name" value="Homeodomain-like"/>
    <property type="match status" value="1"/>
</dbReference>
<comment type="caution">
    <text evidence="5">The sequence shown here is derived from an EMBL/GenBank/DDBJ whole genome shotgun (WGS) entry which is preliminary data.</text>
</comment>
<evidence type="ECO:0000313" key="6">
    <source>
        <dbReference type="Proteomes" id="UP001162156"/>
    </source>
</evidence>
<reference evidence="5" key="1">
    <citation type="journal article" date="2023" name="Insect Mol. Biol.">
        <title>Genome sequencing provides insights into the evolution of gene families encoding plant cell wall-degrading enzymes in longhorned beetles.</title>
        <authorList>
            <person name="Shin N.R."/>
            <person name="Okamura Y."/>
            <person name="Kirsch R."/>
            <person name="Pauchet Y."/>
        </authorList>
    </citation>
    <scope>NUCLEOTIDE SEQUENCE</scope>
    <source>
        <strain evidence="5">RBIC_L_NR</strain>
    </source>
</reference>
<dbReference type="GO" id="GO:0003677">
    <property type="term" value="F:DNA binding"/>
    <property type="evidence" value="ECO:0007669"/>
    <property type="project" value="UniProtKB-KW"/>
</dbReference>
<evidence type="ECO:0000256" key="3">
    <source>
        <dbReference type="ARBA" id="ARBA00023242"/>
    </source>
</evidence>
<keyword evidence="6" id="KW-1185">Reference proteome</keyword>
<protein>
    <recommendedName>
        <fullName evidence="4">HTH CENPB-type domain-containing protein</fullName>
    </recommendedName>
</protein>